<dbReference type="InterPro" id="IPR000253">
    <property type="entry name" value="FHA_dom"/>
</dbReference>
<reference evidence="4 5" key="1">
    <citation type="submission" date="2020-08" db="EMBL/GenBank/DDBJ databases">
        <title>Genome sequence of Thermomonas brevis KACC 16975T.</title>
        <authorList>
            <person name="Hyun D.-W."/>
            <person name="Bae J.-W."/>
        </authorList>
    </citation>
    <scope>NUCLEOTIDE SEQUENCE [LARGE SCALE GENOMIC DNA]</scope>
    <source>
        <strain evidence="4 5">KACC 16975</strain>
    </source>
</reference>
<organism evidence="4 5">
    <name type="scientific">Thermomonas brevis</name>
    <dbReference type="NCBI Taxonomy" id="215691"/>
    <lineage>
        <taxon>Bacteria</taxon>
        <taxon>Pseudomonadati</taxon>
        <taxon>Pseudomonadota</taxon>
        <taxon>Gammaproteobacteria</taxon>
        <taxon>Lysobacterales</taxon>
        <taxon>Lysobacteraceae</taxon>
        <taxon>Thermomonas</taxon>
    </lineage>
</organism>
<evidence type="ECO:0000256" key="1">
    <source>
        <dbReference type="SAM" id="MobiDB-lite"/>
    </source>
</evidence>
<dbReference type="RefSeq" id="WP_187570379.1">
    <property type="nucleotide sequence ID" value="NZ_CP060711.1"/>
</dbReference>
<evidence type="ECO:0000313" key="4">
    <source>
        <dbReference type="EMBL" id="QNN46615.1"/>
    </source>
</evidence>
<proteinExistence type="predicted"/>
<dbReference type="InterPro" id="IPR008984">
    <property type="entry name" value="SMAD_FHA_dom_sf"/>
</dbReference>
<evidence type="ECO:0000313" key="5">
    <source>
        <dbReference type="Proteomes" id="UP000515977"/>
    </source>
</evidence>
<gene>
    <name evidence="4" type="ORF">H9L17_15875</name>
</gene>
<dbReference type="Gene3D" id="2.60.200.20">
    <property type="match status" value="1"/>
</dbReference>
<dbReference type="EMBL" id="CP060711">
    <property type="protein sequence ID" value="QNN46615.1"/>
    <property type="molecule type" value="Genomic_DNA"/>
</dbReference>
<dbReference type="AlphaFoldDB" id="A0A7G9QTE0"/>
<keyword evidence="2" id="KW-0812">Transmembrane</keyword>
<dbReference type="CDD" id="cd00060">
    <property type="entry name" value="FHA"/>
    <property type="match status" value="1"/>
</dbReference>
<feature type="domain" description="FHA" evidence="3">
    <location>
        <begin position="136"/>
        <end position="196"/>
    </location>
</feature>
<dbReference type="SUPFAM" id="SSF49879">
    <property type="entry name" value="SMAD/FHA domain"/>
    <property type="match status" value="1"/>
</dbReference>
<keyword evidence="2" id="KW-1133">Transmembrane helix</keyword>
<keyword evidence="2" id="KW-0472">Membrane</keyword>
<evidence type="ECO:0000259" key="3">
    <source>
        <dbReference type="Pfam" id="PF00498"/>
    </source>
</evidence>
<keyword evidence="5" id="KW-1185">Reference proteome</keyword>
<sequence length="261" mass="27569">MNDLRLRFCDGSQPDLPLDTGVHALGRTPAGLGPVGIDAPSLLRLSNDRRGVWLTVTEGMRGVHVNGRPVQQVAMLRAGDSIHANGCELLLYAANDDRDRAPAAPVRDPAGNLRLALRGVGGAHHGRSLSLEKPRRVGSAANADLRIDGAGIAPEHALLEASNGQAMLRQAAADVLVNGRPVREALLRSGDQIVFGVQHRFVLEGPPPSVPLPTPRMQAQPDADAPPPPPSRGWMQRVPWLLVTAGLLAAALSALLVFGAR</sequence>
<feature type="transmembrane region" description="Helical" evidence="2">
    <location>
        <begin position="240"/>
        <end position="260"/>
    </location>
</feature>
<dbReference type="Proteomes" id="UP000515977">
    <property type="component" value="Chromosome"/>
</dbReference>
<accession>A0A7G9QTE0</accession>
<feature type="region of interest" description="Disordered" evidence="1">
    <location>
        <begin position="206"/>
        <end position="231"/>
    </location>
</feature>
<evidence type="ECO:0000256" key="2">
    <source>
        <dbReference type="SAM" id="Phobius"/>
    </source>
</evidence>
<protein>
    <submittedName>
        <fullName evidence="4">FHA domain-containing protein</fullName>
    </submittedName>
</protein>
<name>A0A7G9QTE0_9GAMM</name>
<dbReference type="KEGG" id="tbv:H9L17_15875"/>
<dbReference type="Pfam" id="PF00498">
    <property type="entry name" value="FHA"/>
    <property type="match status" value="1"/>
</dbReference>